<gene>
    <name evidence="8" type="primary">hflC</name>
    <name evidence="8" type="ORF">C4541_02825</name>
</gene>
<evidence type="ECO:0000313" key="9">
    <source>
        <dbReference type="Proteomes" id="UP000266426"/>
    </source>
</evidence>
<evidence type="ECO:0000256" key="2">
    <source>
        <dbReference type="ARBA" id="ARBA00007862"/>
    </source>
</evidence>
<evidence type="ECO:0000256" key="4">
    <source>
        <dbReference type="ARBA" id="ARBA00022989"/>
    </source>
</evidence>
<dbReference type="Gene3D" id="3.30.479.30">
    <property type="entry name" value="Band 7 domain"/>
    <property type="match status" value="1"/>
</dbReference>
<dbReference type="NCBIfam" id="TIGR01932">
    <property type="entry name" value="hflC"/>
    <property type="match status" value="1"/>
</dbReference>
<dbReference type="Proteomes" id="UP000266426">
    <property type="component" value="Unassembled WGS sequence"/>
</dbReference>
<dbReference type="InterPro" id="IPR036013">
    <property type="entry name" value="Band_7/SPFH_dom_sf"/>
</dbReference>
<evidence type="ECO:0000256" key="3">
    <source>
        <dbReference type="ARBA" id="ARBA00022692"/>
    </source>
</evidence>
<dbReference type="GO" id="GO:0006508">
    <property type="term" value="P:proteolysis"/>
    <property type="evidence" value="ECO:0007669"/>
    <property type="project" value="UniProtKB-KW"/>
</dbReference>
<dbReference type="EMBL" id="QZJZ01000017">
    <property type="protein sequence ID" value="RJP61021.1"/>
    <property type="molecule type" value="Genomic_DNA"/>
</dbReference>
<dbReference type="SMART" id="SM00244">
    <property type="entry name" value="PHB"/>
    <property type="match status" value="1"/>
</dbReference>
<feature type="domain" description="Band 7" evidence="7">
    <location>
        <begin position="22"/>
        <end position="213"/>
    </location>
</feature>
<dbReference type="InterPro" id="IPR001107">
    <property type="entry name" value="Band_7"/>
</dbReference>
<evidence type="ECO:0000259" key="7">
    <source>
        <dbReference type="SMART" id="SM00244"/>
    </source>
</evidence>
<organism evidence="8 9">
    <name type="scientific">Candidatus Auribacter fodinae</name>
    <dbReference type="NCBI Taxonomy" id="2093366"/>
    <lineage>
        <taxon>Bacteria</taxon>
        <taxon>Pseudomonadati</taxon>
        <taxon>Candidatus Auribacterota</taxon>
        <taxon>Candidatus Auribacteria</taxon>
        <taxon>Candidatus Auribacterales</taxon>
        <taxon>Candidatus Auribacteraceae</taxon>
        <taxon>Candidatus Auribacter</taxon>
    </lineage>
</organism>
<keyword evidence="3" id="KW-0812">Transmembrane</keyword>
<evidence type="ECO:0000256" key="5">
    <source>
        <dbReference type="ARBA" id="ARBA00023136"/>
    </source>
</evidence>
<evidence type="ECO:0000313" key="8">
    <source>
        <dbReference type="EMBL" id="RJP61021.1"/>
    </source>
</evidence>
<keyword evidence="4" id="KW-1133">Transmembrane helix</keyword>
<dbReference type="Pfam" id="PF01145">
    <property type="entry name" value="Band_7"/>
    <property type="match status" value="1"/>
</dbReference>
<dbReference type="PANTHER" id="PTHR42911:SF1">
    <property type="entry name" value="MODULATOR OF FTSH PROTEASE HFLC"/>
    <property type="match status" value="1"/>
</dbReference>
<reference evidence="8 9" key="1">
    <citation type="journal article" date="2017" name="ISME J.">
        <title>Energy and carbon metabolisms in a deep terrestrial subsurface fluid microbial community.</title>
        <authorList>
            <person name="Momper L."/>
            <person name="Jungbluth S.P."/>
            <person name="Lee M.D."/>
            <person name="Amend J.P."/>
        </authorList>
    </citation>
    <scope>NUCLEOTIDE SEQUENCE [LARGE SCALE GENOMIC DNA]</scope>
    <source>
        <strain evidence="8">SURF_26</strain>
    </source>
</reference>
<protein>
    <recommendedName>
        <fullName evidence="6">Protein HflC</fullName>
    </recommendedName>
</protein>
<dbReference type="SUPFAM" id="SSF117892">
    <property type="entry name" value="Band 7/SPFH domain"/>
    <property type="match status" value="1"/>
</dbReference>
<dbReference type="AlphaFoldDB" id="A0A3A4RHK8"/>
<evidence type="ECO:0000256" key="1">
    <source>
        <dbReference type="ARBA" id="ARBA00004167"/>
    </source>
</evidence>
<dbReference type="GO" id="GO:0008233">
    <property type="term" value="F:peptidase activity"/>
    <property type="evidence" value="ECO:0007669"/>
    <property type="project" value="UniProtKB-KW"/>
</dbReference>
<comment type="subcellular location">
    <subcellularLocation>
        <location evidence="1">Membrane</location>
        <topology evidence="1">Single-pass membrane protein</topology>
    </subcellularLocation>
</comment>
<evidence type="ECO:0000256" key="6">
    <source>
        <dbReference type="PIRNR" id="PIRNR005651"/>
    </source>
</evidence>
<proteinExistence type="inferred from homology"/>
<keyword evidence="8" id="KW-0378">Hydrolase</keyword>
<dbReference type="CDD" id="cd03405">
    <property type="entry name" value="SPFH_HflC"/>
    <property type="match status" value="1"/>
</dbReference>
<keyword evidence="8" id="KW-0645">Protease</keyword>
<sequence length="317" mass="36565">MNRRFGLIFVVFSAITAILLANSFYTVMEGRQAIITQFGKPVGDPVYESGLHIKIPFIQKITFFEKRVLEWDGYPNQIPTKDKRYIWVDTTARWRIENPLKFYRSVYNEQGAQSRLDDIIDSAVRDAVTSHNLIEIVRSSNRLIEEAKISQQDKEFVQEGALEPIKFGRDSLHKIIVQSAQQLAPQYGIEIIDVRIKRVNYVEEVQLKVYERMTTERKRAAEEYRSEGRGIRAEIEGRTEKELKGILSEAYKKAQEIKGLADAKATEIYAAAYNKDPGFYALLKTLETYQKTIDKDTTVIMSTDGDYFKFMKSSTPE</sequence>
<dbReference type="InterPro" id="IPR010200">
    <property type="entry name" value="HflC"/>
</dbReference>
<accession>A0A3A4RHK8</accession>
<dbReference type="PIRSF" id="PIRSF005651">
    <property type="entry name" value="HflC"/>
    <property type="match status" value="1"/>
</dbReference>
<comment type="similarity">
    <text evidence="2 6">Belongs to the band 7/mec-2 family. HflC subfamily.</text>
</comment>
<dbReference type="PANTHER" id="PTHR42911">
    <property type="entry name" value="MODULATOR OF FTSH PROTEASE HFLC"/>
    <property type="match status" value="1"/>
</dbReference>
<dbReference type="GO" id="GO:0016020">
    <property type="term" value="C:membrane"/>
    <property type="evidence" value="ECO:0007669"/>
    <property type="project" value="UniProtKB-SubCell"/>
</dbReference>
<comment type="function">
    <text evidence="6">HflC and HflK could regulate a protease.</text>
</comment>
<comment type="caution">
    <text evidence="8">The sequence shown here is derived from an EMBL/GenBank/DDBJ whole genome shotgun (WGS) entry which is preliminary data.</text>
</comment>
<keyword evidence="5" id="KW-0472">Membrane</keyword>
<name>A0A3A4RHK8_9BACT</name>